<dbReference type="GO" id="GO:0006811">
    <property type="term" value="P:monoatomic ion transport"/>
    <property type="evidence" value="ECO:0007669"/>
    <property type="project" value="UniProtKB-KW"/>
</dbReference>
<keyword evidence="3" id="KW-0547">Nucleotide-binding</keyword>
<dbReference type="InterPro" id="IPR024034">
    <property type="entry name" value="ATPase_F1/V1_b/a_C"/>
</dbReference>
<accession>A0AA86R483</accession>
<dbReference type="AlphaFoldDB" id="A0AA86R483"/>
<gene>
    <name evidence="7" type="ORF">HINF_LOCUS14587</name>
    <name evidence="6" type="ORF">HINF_LOCUS59044</name>
</gene>
<dbReference type="Proteomes" id="UP001642409">
    <property type="component" value="Unassembled WGS sequence"/>
</dbReference>
<evidence type="ECO:0000256" key="1">
    <source>
        <dbReference type="ARBA" id="ARBA00008936"/>
    </source>
</evidence>
<reference evidence="6" key="1">
    <citation type="submission" date="2023-06" db="EMBL/GenBank/DDBJ databases">
        <authorList>
            <person name="Kurt Z."/>
        </authorList>
    </citation>
    <scope>NUCLEOTIDE SEQUENCE</scope>
</reference>
<comment type="caution">
    <text evidence="6">The sequence shown here is derived from an EMBL/GenBank/DDBJ whole genome shotgun (WGS) entry which is preliminary data.</text>
</comment>
<keyword evidence="2" id="KW-0813">Transport</keyword>
<dbReference type="Gene3D" id="1.10.1140.10">
    <property type="entry name" value="Bovine Mitochondrial F1-atpase, Atp Synthase Beta Chain, Chain D, domain 3"/>
    <property type="match status" value="1"/>
</dbReference>
<evidence type="ECO:0000313" key="8">
    <source>
        <dbReference type="Proteomes" id="UP001642409"/>
    </source>
</evidence>
<keyword evidence="4" id="KW-0067">ATP-binding</keyword>
<keyword evidence="5" id="KW-0406">Ion transport</keyword>
<name>A0AA86R483_9EUKA</name>
<organism evidence="6">
    <name type="scientific">Hexamita inflata</name>
    <dbReference type="NCBI Taxonomy" id="28002"/>
    <lineage>
        <taxon>Eukaryota</taxon>
        <taxon>Metamonada</taxon>
        <taxon>Diplomonadida</taxon>
        <taxon>Hexamitidae</taxon>
        <taxon>Hexamitinae</taxon>
        <taxon>Hexamita</taxon>
    </lineage>
</organism>
<dbReference type="EMBL" id="CATOUU010001090">
    <property type="protein sequence ID" value="CAI9971399.1"/>
    <property type="molecule type" value="Genomic_DNA"/>
</dbReference>
<evidence type="ECO:0000256" key="5">
    <source>
        <dbReference type="ARBA" id="ARBA00023065"/>
    </source>
</evidence>
<keyword evidence="8" id="KW-1185">Reference proteome</keyword>
<proteinExistence type="inferred from homology"/>
<evidence type="ECO:0000256" key="4">
    <source>
        <dbReference type="ARBA" id="ARBA00022840"/>
    </source>
</evidence>
<sequence length="194" mass="23078">MSKIRDKLLNELSADTKVLVTNAQKYADEFKSQRFQRPQKTTGYANQYVNDLINGSTSIINEKKTDIKYKQFQKQMFNHVQQQRQFVTKAALQNHDDILKQHKEMIKLMQKAYSNAPLEILPQNMRKTYVQSIVDEHEKNMDPKTYEKRIYRKHVLGETKWNADVQLEHLVEKPKIEETEDEAYNQIRKLFESV</sequence>
<dbReference type="EMBL" id="CAXDID020000034">
    <property type="protein sequence ID" value="CAL5996135.1"/>
    <property type="molecule type" value="Genomic_DNA"/>
</dbReference>
<evidence type="ECO:0000313" key="7">
    <source>
        <dbReference type="EMBL" id="CAL5996135.1"/>
    </source>
</evidence>
<evidence type="ECO:0000313" key="6">
    <source>
        <dbReference type="EMBL" id="CAI9971399.1"/>
    </source>
</evidence>
<reference evidence="7 8" key="2">
    <citation type="submission" date="2024-07" db="EMBL/GenBank/DDBJ databases">
        <authorList>
            <person name="Akdeniz Z."/>
        </authorList>
    </citation>
    <scope>NUCLEOTIDE SEQUENCE [LARGE SCALE GENOMIC DNA]</scope>
</reference>
<protein>
    <submittedName>
        <fullName evidence="6">C-terminal</fullName>
    </submittedName>
</protein>
<evidence type="ECO:0000256" key="2">
    <source>
        <dbReference type="ARBA" id="ARBA00022448"/>
    </source>
</evidence>
<evidence type="ECO:0000256" key="3">
    <source>
        <dbReference type="ARBA" id="ARBA00022741"/>
    </source>
</evidence>
<comment type="similarity">
    <text evidence="1">Belongs to the ATPase alpha/beta chains family.</text>
</comment>